<proteinExistence type="predicted"/>
<dbReference type="AlphaFoldDB" id="A0AAV8ZJD9"/>
<keyword evidence="5" id="KW-1185">Reference proteome</keyword>
<comment type="caution">
    <text evidence="4">The sequence shown here is derived from an EMBL/GenBank/DDBJ whole genome shotgun (WGS) entry which is preliminary data.</text>
</comment>
<evidence type="ECO:0000256" key="1">
    <source>
        <dbReference type="ARBA" id="ARBA00001968"/>
    </source>
</evidence>
<gene>
    <name evidence="4" type="ORF">NQ314_004654</name>
</gene>
<dbReference type="EMBL" id="JANEYF010001317">
    <property type="protein sequence ID" value="KAJ8964763.1"/>
    <property type="molecule type" value="Genomic_DNA"/>
</dbReference>
<organism evidence="4 5">
    <name type="scientific">Rhamnusium bicolor</name>
    <dbReference type="NCBI Taxonomy" id="1586634"/>
    <lineage>
        <taxon>Eukaryota</taxon>
        <taxon>Metazoa</taxon>
        <taxon>Ecdysozoa</taxon>
        <taxon>Arthropoda</taxon>
        <taxon>Hexapoda</taxon>
        <taxon>Insecta</taxon>
        <taxon>Pterygota</taxon>
        <taxon>Neoptera</taxon>
        <taxon>Endopterygota</taxon>
        <taxon>Coleoptera</taxon>
        <taxon>Polyphaga</taxon>
        <taxon>Cucujiformia</taxon>
        <taxon>Chrysomeloidea</taxon>
        <taxon>Cerambycidae</taxon>
        <taxon>Lepturinae</taxon>
        <taxon>Rhagiini</taxon>
        <taxon>Rhamnusium</taxon>
    </lineage>
</organism>
<dbReference type="GO" id="GO:0046872">
    <property type="term" value="F:metal ion binding"/>
    <property type="evidence" value="ECO:0007669"/>
    <property type="project" value="UniProtKB-KW"/>
</dbReference>
<dbReference type="Proteomes" id="UP001162156">
    <property type="component" value="Unassembled WGS sequence"/>
</dbReference>
<accession>A0AAV8ZJD9</accession>
<evidence type="ECO:0000259" key="3">
    <source>
        <dbReference type="Pfam" id="PF13359"/>
    </source>
</evidence>
<comment type="cofactor">
    <cofactor evidence="1">
        <name>a divalent metal cation</name>
        <dbReference type="ChEBI" id="CHEBI:60240"/>
    </cofactor>
</comment>
<evidence type="ECO:0000313" key="5">
    <source>
        <dbReference type="Proteomes" id="UP001162156"/>
    </source>
</evidence>
<keyword evidence="2" id="KW-0479">Metal-binding</keyword>
<evidence type="ECO:0000256" key="2">
    <source>
        <dbReference type="ARBA" id="ARBA00022723"/>
    </source>
</evidence>
<evidence type="ECO:0000313" key="4">
    <source>
        <dbReference type="EMBL" id="KAJ8964763.1"/>
    </source>
</evidence>
<feature type="domain" description="DDE Tnp4" evidence="3">
    <location>
        <begin position="141"/>
        <end position="218"/>
    </location>
</feature>
<reference evidence="4" key="1">
    <citation type="journal article" date="2023" name="Insect Mol. Biol.">
        <title>Genome sequencing provides insights into the evolution of gene families encoding plant cell wall-degrading enzymes in longhorned beetles.</title>
        <authorList>
            <person name="Shin N.R."/>
            <person name="Okamura Y."/>
            <person name="Kirsch R."/>
            <person name="Pauchet Y."/>
        </authorList>
    </citation>
    <scope>NUCLEOTIDE SEQUENCE</scope>
    <source>
        <strain evidence="4">RBIC_L_NR</strain>
    </source>
</reference>
<sequence>MIIKIVTRKQKLGLKSQERWELRMNMKEKDPEEFFNHTRMDRHIYDLLLSQTKDHLTKKSIRTPINFECRLVSVARSFPSAFGLELSYGKINSQRNNIRDLHNSMGGVFQNSAMGRTLLTGELPLPQENYLPNSDTIFPFFFVADAAFPLKNHIMRPYPGRLLNDRKRVFNYRLSRARRIIENAFGILVARWRILKTTIHYAPDNCEKIVLAYIALHNFIIANKPIYCPVNYVDGEDTDGMVHLG</sequence>
<dbReference type="InterPro" id="IPR027806">
    <property type="entry name" value="HARBI1_dom"/>
</dbReference>
<dbReference type="Pfam" id="PF13359">
    <property type="entry name" value="DDE_Tnp_4"/>
    <property type="match status" value="1"/>
</dbReference>
<name>A0AAV8ZJD9_9CUCU</name>
<protein>
    <recommendedName>
        <fullName evidence="3">DDE Tnp4 domain-containing protein</fullName>
    </recommendedName>
</protein>